<gene>
    <name evidence="2" type="ORF">GCM10014713_24360</name>
</gene>
<dbReference type="EMBL" id="BMQQ01000007">
    <property type="protein sequence ID" value="GGT29929.1"/>
    <property type="molecule type" value="Genomic_DNA"/>
</dbReference>
<evidence type="ECO:0000256" key="1">
    <source>
        <dbReference type="SAM" id="MobiDB-lite"/>
    </source>
</evidence>
<dbReference type="AlphaFoldDB" id="A0A918H2P1"/>
<evidence type="ECO:0000313" key="2">
    <source>
        <dbReference type="EMBL" id="GGT29929.1"/>
    </source>
</evidence>
<organism evidence="2 3">
    <name type="scientific">Streptomyces purpureus</name>
    <dbReference type="NCBI Taxonomy" id="1951"/>
    <lineage>
        <taxon>Bacteria</taxon>
        <taxon>Bacillati</taxon>
        <taxon>Actinomycetota</taxon>
        <taxon>Actinomycetes</taxon>
        <taxon>Kitasatosporales</taxon>
        <taxon>Streptomycetaceae</taxon>
        <taxon>Streptomyces</taxon>
    </lineage>
</organism>
<dbReference type="Proteomes" id="UP000619486">
    <property type="component" value="Unassembled WGS sequence"/>
</dbReference>
<proteinExistence type="predicted"/>
<sequence length="80" mass="8870">MVILVSCHRSRIRARRWRLHHAPGPASGRGGGASTTRAMRRLRPDPVPEELLNRLIQGARPAFGPVGHKPVRSVAHRDGR</sequence>
<reference evidence="2" key="2">
    <citation type="submission" date="2020-09" db="EMBL/GenBank/DDBJ databases">
        <authorList>
            <person name="Sun Q."/>
            <person name="Ohkuma M."/>
        </authorList>
    </citation>
    <scope>NUCLEOTIDE SEQUENCE</scope>
    <source>
        <strain evidence="2">JCM 3172</strain>
    </source>
</reference>
<reference evidence="2" key="1">
    <citation type="journal article" date="2014" name="Int. J. Syst. Evol. Microbiol.">
        <title>Complete genome sequence of Corynebacterium casei LMG S-19264T (=DSM 44701T), isolated from a smear-ripened cheese.</title>
        <authorList>
            <consortium name="US DOE Joint Genome Institute (JGI-PGF)"/>
            <person name="Walter F."/>
            <person name="Albersmeier A."/>
            <person name="Kalinowski J."/>
            <person name="Ruckert C."/>
        </authorList>
    </citation>
    <scope>NUCLEOTIDE SEQUENCE</scope>
    <source>
        <strain evidence="2">JCM 3172</strain>
    </source>
</reference>
<feature type="region of interest" description="Disordered" evidence="1">
    <location>
        <begin position="61"/>
        <end position="80"/>
    </location>
</feature>
<comment type="caution">
    <text evidence="2">The sequence shown here is derived from an EMBL/GenBank/DDBJ whole genome shotgun (WGS) entry which is preliminary data.</text>
</comment>
<protein>
    <submittedName>
        <fullName evidence="2">Uncharacterized protein</fullName>
    </submittedName>
</protein>
<evidence type="ECO:0000313" key="3">
    <source>
        <dbReference type="Proteomes" id="UP000619486"/>
    </source>
</evidence>
<accession>A0A918H2P1</accession>
<feature type="region of interest" description="Disordered" evidence="1">
    <location>
        <begin position="19"/>
        <end position="46"/>
    </location>
</feature>
<keyword evidence="3" id="KW-1185">Reference proteome</keyword>
<name>A0A918H2P1_9ACTN</name>